<dbReference type="STRING" id="318479.A0A0N4UNF1"/>
<keyword evidence="4 5" id="KW-0472">Membrane</keyword>
<dbReference type="PROSITE" id="PS51503">
    <property type="entry name" value="HIG1"/>
    <property type="match status" value="1"/>
</dbReference>
<evidence type="ECO:0000313" key="9">
    <source>
        <dbReference type="Proteomes" id="UP000274756"/>
    </source>
</evidence>
<dbReference type="GO" id="GO:0097250">
    <property type="term" value="P:mitochondrial respirasome assembly"/>
    <property type="evidence" value="ECO:0007669"/>
    <property type="project" value="TreeGrafter"/>
</dbReference>
<dbReference type="Gene3D" id="6.10.140.1320">
    <property type="match status" value="1"/>
</dbReference>
<keyword evidence="2 5" id="KW-0812">Transmembrane</keyword>
<evidence type="ECO:0000313" key="7">
    <source>
        <dbReference type="EMBL" id="VDN53162.1"/>
    </source>
</evidence>
<evidence type="ECO:0000256" key="3">
    <source>
        <dbReference type="ARBA" id="ARBA00022989"/>
    </source>
</evidence>
<feature type="domain" description="HIG1" evidence="6">
    <location>
        <begin position="33"/>
        <end position="124"/>
    </location>
</feature>
<evidence type="ECO:0000256" key="5">
    <source>
        <dbReference type="SAM" id="Phobius"/>
    </source>
</evidence>
<accession>A0A0N4UNF1</accession>
<evidence type="ECO:0000259" key="6">
    <source>
        <dbReference type="PROSITE" id="PS51503"/>
    </source>
</evidence>
<keyword evidence="9" id="KW-1185">Reference proteome</keyword>
<dbReference type="InterPro" id="IPR007667">
    <property type="entry name" value="Hypoxia_induced_domain"/>
</dbReference>
<dbReference type="InterPro" id="IPR050355">
    <property type="entry name" value="RCF1"/>
</dbReference>
<evidence type="ECO:0000256" key="1">
    <source>
        <dbReference type="ARBA" id="ARBA00004325"/>
    </source>
</evidence>
<dbReference type="EMBL" id="UYYG01000107">
    <property type="protein sequence ID" value="VDN53162.1"/>
    <property type="molecule type" value="Genomic_DNA"/>
</dbReference>
<gene>
    <name evidence="7" type="ORF">DME_LOCUS3135</name>
</gene>
<dbReference type="WBParaSite" id="DME_0000943101-mRNA-1">
    <property type="protein sequence ID" value="DME_0000943101-mRNA-1"/>
    <property type="gene ID" value="DME_0000943101"/>
</dbReference>
<dbReference type="GO" id="GO:0031966">
    <property type="term" value="C:mitochondrial membrane"/>
    <property type="evidence" value="ECO:0007669"/>
    <property type="project" value="UniProtKB-SubCell"/>
</dbReference>
<dbReference type="AlphaFoldDB" id="A0A0N4UNF1"/>
<evidence type="ECO:0000256" key="2">
    <source>
        <dbReference type="ARBA" id="ARBA00022692"/>
    </source>
</evidence>
<evidence type="ECO:0000313" key="8">
    <source>
        <dbReference type="Proteomes" id="UP000038040"/>
    </source>
</evidence>
<organism evidence="8 10">
    <name type="scientific">Dracunculus medinensis</name>
    <name type="common">Guinea worm</name>
    <dbReference type="NCBI Taxonomy" id="318479"/>
    <lineage>
        <taxon>Eukaryota</taxon>
        <taxon>Metazoa</taxon>
        <taxon>Ecdysozoa</taxon>
        <taxon>Nematoda</taxon>
        <taxon>Chromadorea</taxon>
        <taxon>Rhabditida</taxon>
        <taxon>Spirurina</taxon>
        <taxon>Dracunculoidea</taxon>
        <taxon>Dracunculidae</taxon>
        <taxon>Dracunculus</taxon>
    </lineage>
</organism>
<dbReference type="PANTHER" id="PTHR12297">
    <property type="entry name" value="HYPOXIA-INDUCBILE GENE 1 HIG1 -RELATED"/>
    <property type="match status" value="1"/>
</dbReference>
<dbReference type="PANTHER" id="PTHR12297:SF18">
    <property type="entry name" value="HIG1 DOMAIN FAMILY MEMBER 2A"/>
    <property type="match status" value="1"/>
</dbReference>
<reference evidence="7 9" key="2">
    <citation type="submission" date="2018-11" db="EMBL/GenBank/DDBJ databases">
        <authorList>
            <consortium name="Pathogen Informatics"/>
        </authorList>
    </citation>
    <scope>NUCLEOTIDE SEQUENCE [LARGE SCALE GENOMIC DNA]</scope>
</reference>
<reference evidence="10" key="1">
    <citation type="submission" date="2017-02" db="UniProtKB">
        <authorList>
            <consortium name="WormBaseParasite"/>
        </authorList>
    </citation>
    <scope>IDENTIFICATION</scope>
</reference>
<protein>
    <submittedName>
        <fullName evidence="10">HIG1 domain-containing protein</fullName>
    </submittedName>
</protein>
<proteinExistence type="predicted"/>
<dbReference type="Proteomes" id="UP000038040">
    <property type="component" value="Unplaced"/>
</dbReference>
<sequence length="137" mass="15584">MADMNTLSKWEREKMLWKIKSTKINTTAKKSFLPTGCDEELNHSKLNYTERLIAKATANPFVPFGLLATSACVVGMCRATLRQQRQLAQFYMRSRIACHFFTICFLVGGALYASDFHINEYLPLQNPNVPETGSEKQ</sequence>
<dbReference type="Proteomes" id="UP000274756">
    <property type="component" value="Unassembled WGS sequence"/>
</dbReference>
<feature type="transmembrane region" description="Helical" evidence="5">
    <location>
        <begin position="93"/>
        <end position="113"/>
    </location>
</feature>
<evidence type="ECO:0000256" key="4">
    <source>
        <dbReference type="ARBA" id="ARBA00023136"/>
    </source>
</evidence>
<evidence type="ECO:0000313" key="10">
    <source>
        <dbReference type="WBParaSite" id="DME_0000943101-mRNA-1"/>
    </source>
</evidence>
<feature type="transmembrane region" description="Helical" evidence="5">
    <location>
        <begin position="61"/>
        <end position="81"/>
    </location>
</feature>
<comment type="subcellular location">
    <subcellularLocation>
        <location evidence="1">Mitochondrion membrane</location>
    </subcellularLocation>
</comment>
<keyword evidence="3 5" id="KW-1133">Transmembrane helix</keyword>
<name>A0A0N4UNF1_DRAME</name>
<dbReference type="OrthoDB" id="5868060at2759"/>
<dbReference type="Pfam" id="PF04588">
    <property type="entry name" value="HIG_1_N"/>
    <property type="match status" value="1"/>
</dbReference>